<evidence type="ECO:0000313" key="2">
    <source>
        <dbReference type="EMBL" id="CAL4943579.1"/>
    </source>
</evidence>
<reference evidence="3" key="1">
    <citation type="submission" date="2024-06" db="EMBL/GenBank/DDBJ databases">
        <authorList>
            <person name="Ryan C."/>
        </authorList>
    </citation>
    <scope>NUCLEOTIDE SEQUENCE [LARGE SCALE GENOMIC DNA]</scope>
</reference>
<dbReference type="SUPFAM" id="SSF81383">
    <property type="entry name" value="F-box domain"/>
    <property type="match status" value="1"/>
</dbReference>
<dbReference type="EMBL" id="OZ075126">
    <property type="protein sequence ID" value="CAL4943579.1"/>
    <property type="molecule type" value="Genomic_DNA"/>
</dbReference>
<dbReference type="PANTHER" id="PTHR34591">
    <property type="entry name" value="OS03G0653100 PROTEIN-RELATED"/>
    <property type="match status" value="1"/>
</dbReference>
<dbReference type="AlphaFoldDB" id="A0ABC8YG24"/>
<protein>
    <recommendedName>
        <fullName evidence="1">F-box domain-containing protein</fullName>
    </recommendedName>
</protein>
<proteinExistence type="predicted"/>
<organism evidence="2 3">
    <name type="scientific">Urochloa decumbens</name>
    <dbReference type="NCBI Taxonomy" id="240449"/>
    <lineage>
        <taxon>Eukaryota</taxon>
        <taxon>Viridiplantae</taxon>
        <taxon>Streptophyta</taxon>
        <taxon>Embryophyta</taxon>
        <taxon>Tracheophyta</taxon>
        <taxon>Spermatophyta</taxon>
        <taxon>Magnoliopsida</taxon>
        <taxon>Liliopsida</taxon>
        <taxon>Poales</taxon>
        <taxon>Poaceae</taxon>
        <taxon>PACMAD clade</taxon>
        <taxon>Panicoideae</taxon>
        <taxon>Panicodae</taxon>
        <taxon>Paniceae</taxon>
        <taxon>Melinidinae</taxon>
        <taxon>Urochloa</taxon>
    </lineage>
</organism>
<dbReference type="SMART" id="SM00256">
    <property type="entry name" value="FBOX"/>
    <property type="match status" value="1"/>
</dbReference>
<dbReference type="InterPro" id="IPR001810">
    <property type="entry name" value="F-box_dom"/>
</dbReference>
<accession>A0ABC8YG24</accession>
<evidence type="ECO:0000313" key="3">
    <source>
        <dbReference type="Proteomes" id="UP001497457"/>
    </source>
</evidence>
<evidence type="ECO:0000259" key="1">
    <source>
        <dbReference type="SMART" id="SM00256"/>
    </source>
</evidence>
<feature type="domain" description="F-box" evidence="1">
    <location>
        <begin position="21"/>
        <end position="61"/>
    </location>
</feature>
<reference evidence="2 3" key="2">
    <citation type="submission" date="2024-10" db="EMBL/GenBank/DDBJ databases">
        <authorList>
            <person name="Ryan C."/>
        </authorList>
    </citation>
    <scope>NUCLEOTIDE SEQUENCE [LARGE SCALE GENOMIC DNA]</scope>
</reference>
<keyword evidence="3" id="KW-1185">Reference proteome</keyword>
<dbReference type="InterPro" id="IPR036047">
    <property type="entry name" value="F-box-like_dom_sf"/>
</dbReference>
<gene>
    <name evidence="2" type="ORF">URODEC1_LOCUS34265</name>
</gene>
<name>A0ABC8YG24_9POAL</name>
<dbReference type="Proteomes" id="UP001497457">
    <property type="component" value="Chromosome 16b"/>
</dbReference>
<sequence length="465" mass="54165">MDQAEDGQRDVQQQQGLLRMLPDDILDDVLRRLAPRELSVLRCAGKAWRAAVEARGLLLPRAVGGIFVWWNDLDSLEFVARPTAGTPVSGRLADFIAPKPRSRTLRDHCNGLLLFDHCVVNPATRSCAPLPPRLYELTRRDGYFYYHEYLVLDPAVSPHHEVFAIPKILYKPEPGESRHRGDQLDPTIEKSEWPPSSWDLLVFSSRTGQWEERTFLRDGAAAGTVASMRWSSYGHGEGHYAAYWQGELYVHYDGNYFIRIFLSGNKYQVIKPPLRIRSLLRTFHLGRSKKGVYCALTYPLKDSYWLRVWILEESCGRMKWVLKNQTDLKSLLACRKVDEQFGRPWILRDINYYEKRDKDDDDEEEEVEEMVKQFQWDSDDDNNILQIGDNVDDYYRFYTVLGFHPYKEVVFLNESRIRGLAYHFNNSKVQDLGYIRPRNYGGPTAHIKMSFPYTPCWMGEYPVQS</sequence>